<dbReference type="Gene3D" id="2.40.50.90">
    <property type="match status" value="4"/>
</dbReference>
<evidence type="ECO:0000259" key="3">
    <source>
        <dbReference type="PROSITE" id="PS50304"/>
    </source>
</evidence>
<organism evidence="4 5">
    <name type="scientific">Mastacembelus armatus</name>
    <name type="common">zig-zag eel</name>
    <dbReference type="NCBI Taxonomy" id="205130"/>
    <lineage>
        <taxon>Eukaryota</taxon>
        <taxon>Metazoa</taxon>
        <taxon>Chordata</taxon>
        <taxon>Craniata</taxon>
        <taxon>Vertebrata</taxon>
        <taxon>Euteleostomi</taxon>
        <taxon>Actinopterygii</taxon>
        <taxon>Neopterygii</taxon>
        <taxon>Teleostei</taxon>
        <taxon>Neoteleostei</taxon>
        <taxon>Acanthomorphata</taxon>
        <taxon>Anabantaria</taxon>
        <taxon>Synbranchiformes</taxon>
        <taxon>Mastacembelidae</taxon>
        <taxon>Mastacembelus</taxon>
    </lineage>
</organism>
<dbReference type="Gene3D" id="2.30.30.140">
    <property type="match status" value="5"/>
</dbReference>
<evidence type="ECO:0000256" key="1">
    <source>
        <dbReference type="SAM" id="Coils"/>
    </source>
</evidence>
<dbReference type="Ensembl" id="ENSMAMT00000044414.1">
    <property type="protein sequence ID" value="ENSMAMP00000041371.1"/>
    <property type="gene ID" value="ENSMAMG00000020403.2"/>
</dbReference>
<accession>A0A7N9ASG9</accession>
<proteinExistence type="predicted"/>
<dbReference type="GeneTree" id="ENSGT00940000157559"/>
<dbReference type="SMART" id="SM00333">
    <property type="entry name" value="TUDOR"/>
    <property type="match status" value="5"/>
</dbReference>
<dbReference type="PANTHER" id="PTHR16442:SF1">
    <property type="entry name" value="RING FINGER PROTEIN 17"/>
    <property type="match status" value="1"/>
</dbReference>
<sequence length="1278" mass="144753">LPEGGVYGLQEDSRIIGLIYTAKVNKMKSQWFQYKRLEFWLYFIQPVDIEKIEKEVDDALARAAENLAQMEHIYETLTTGLAEQVERERARLKEEITRGTDKALLAVQKWKDAQMSQLTNLEAQFSTTQMELCSIQERMKALETAMQIAREVRRVPFLEQYSAPPTGPELASDRRRNFRRRKTAFLGNKRIVTFWVVVTHIVNPCHFYIHYVAEKEENEILSKKIKQFCYRDECNFTFEDTVKTGSTIFGKWKDGLWCRASVVEIFQRSCVEAVKVCPVRELARIRLFFIDYGYMKTFIIQSDETTESSLKMLNNHLRKVDGEVRVELSHFSPQAIRCSLKDLVPHNPTKGWSKEAKVEFRRVVGTSAVELWPLSQDRDTLLVDLRKTSVGQSSDVPFSVREYLVLIAVARFYCPLTPDRKPLKYYPPVYPKINTEFSAVVCHINDPADFYISVVDNMEFLLLSSKLQDYYNTTTVTGHDDLSIYCPVIGQACVARNDDKLWYRAQVTGHPEARKVEVLNVDFGDKTVLSVSDLKKIKDEFFALPSKAIQCCLSDVIPLDGKTWSEACTNRFISLAHHKLCTVVVTGRVSRTEPLPIRLFESNLNGPNIAELLVEEELACFKDRPKHKHVSPPVDEPAIWDPPIELGSDQDAQGSTEQDDKLQPQLKLPAQLEDLKVRVCHINSPSSFYIQLTQLDSQLRRIFELMKQECSVMEPQDVVWKADMYCAAHINNVWERGQLCSDVTSSSTAEVRRCDYGNKVKLHVNNLRPLPSFLIGSLALECTLTDIRPAGGQSGWTATACDLLSYYLTGASAVMTIKTPTDERPVPVTLFCSNKIGRFVSVADFLVSEGLALRERKVRDAVTENPEETDAQSPLSETPADCSDGNNQNEPLPSPVAFPSLVFPPIPPKPATRIIMSVEKIKTELYQPPELPCLGHIQLNVSAIGEDGLIYVRTQNAESQLLQLRERIQQSMKTLPRQKPYTWKSVLGCSILGPDMLWHRGQLLEVQGGHVKVQYVDCGLVEDIPVVHVYPMLLCEDIPQLCVPCQLHGVSPVGGRWQRDAVALMREMLQNRCVEMQVMELPSDPRGPATVEFLLDGLSLSRILCHHKHVSRSQTVSVQVCEGPLMSPVPFLDNWDIDTKGLRGPKELMLGPFIQPNLPKEGEQFPVRVKHLCTPNELFLWPLEGTADVEVNGETLDEALTRINANINSLPQLTNFPPGAPCLAEYSDGNYYRAKLIKITSVDPVRILVQHVDFGSDDTLSTSKYELHTLQEHRSMEL</sequence>
<feature type="region of interest" description="Disordered" evidence="2">
    <location>
        <begin position="859"/>
        <end position="891"/>
    </location>
</feature>
<protein>
    <submittedName>
        <fullName evidence="4">Ring finger protein 17</fullName>
    </submittedName>
</protein>
<dbReference type="PANTHER" id="PTHR16442">
    <property type="entry name" value="RING FINGER PROTEIN 17"/>
    <property type="match status" value="1"/>
</dbReference>
<dbReference type="InParanoid" id="A0A7N9ASG9"/>
<keyword evidence="5" id="KW-1185">Reference proteome</keyword>
<dbReference type="AlphaFoldDB" id="A0A7N9ASG9"/>
<keyword evidence="1" id="KW-0175">Coiled coil</keyword>
<dbReference type="SUPFAM" id="SSF63748">
    <property type="entry name" value="Tudor/PWWP/MBT"/>
    <property type="match status" value="5"/>
</dbReference>
<feature type="domain" description="Tudor" evidence="3">
    <location>
        <begin position="1215"/>
        <end position="1275"/>
    </location>
</feature>
<evidence type="ECO:0000313" key="5">
    <source>
        <dbReference type="Proteomes" id="UP000261640"/>
    </source>
</evidence>
<feature type="region of interest" description="Disordered" evidence="2">
    <location>
        <begin position="626"/>
        <end position="663"/>
    </location>
</feature>
<feature type="coiled-coil region" evidence="1">
    <location>
        <begin position="49"/>
        <end position="102"/>
    </location>
</feature>
<dbReference type="InterPro" id="IPR002999">
    <property type="entry name" value="Tudor"/>
</dbReference>
<name>A0A7N9ASG9_9TELE</name>
<evidence type="ECO:0000313" key="4">
    <source>
        <dbReference type="Ensembl" id="ENSMAMP00000041371.1"/>
    </source>
</evidence>
<reference evidence="4" key="2">
    <citation type="submission" date="2025-09" db="UniProtKB">
        <authorList>
            <consortium name="Ensembl"/>
        </authorList>
    </citation>
    <scope>IDENTIFICATION</scope>
</reference>
<dbReference type="Pfam" id="PF00567">
    <property type="entry name" value="TUDOR"/>
    <property type="match status" value="5"/>
</dbReference>
<reference evidence="4" key="1">
    <citation type="submission" date="2025-08" db="UniProtKB">
        <authorList>
            <consortium name="Ensembl"/>
        </authorList>
    </citation>
    <scope>IDENTIFICATION</scope>
</reference>
<dbReference type="PROSITE" id="PS50304">
    <property type="entry name" value="TUDOR"/>
    <property type="match status" value="2"/>
</dbReference>
<dbReference type="Proteomes" id="UP000261640">
    <property type="component" value="Unplaced"/>
</dbReference>
<dbReference type="FunCoup" id="A0A7N9ASG9">
    <property type="interactions" value="178"/>
</dbReference>
<evidence type="ECO:0000256" key="2">
    <source>
        <dbReference type="SAM" id="MobiDB-lite"/>
    </source>
</evidence>
<feature type="domain" description="Tudor" evidence="3">
    <location>
        <begin position="486"/>
        <end position="544"/>
    </location>
</feature>
<dbReference type="InterPro" id="IPR035437">
    <property type="entry name" value="SNase_OB-fold_sf"/>
</dbReference>